<dbReference type="FunCoup" id="K5WL28">
    <property type="interactions" value="13"/>
</dbReference>
<evidence type="ECO:0000256" key="4">
    <source>
        <dbReference type="ARBA" id="ARBA00023098"/>
    </source>
</evidence>
<sequence length="493" mass="55408">MFSLPEVRGKYSVGATTFAIPITAYGDASRVIGRARLKPNISGVPDTPALKLEEVVFTAYYPADMQAVKRARKGVYWVPRPVSETLKGYAQFGGMNALLVHGLLGGYARVLKIPVYANVPLLGTQSGKHQWPLVIFSHGLGGTRTTYSHFCARLAAEGRVVLAIEHRDGTGPFVFTHTPIPGLKEQLPSNCKLYIHPEDVTFDKEPTEKEQLAFREEQLLFRRIELYLTYTLFSGMVSTPWDEENMTLDWIHTVSGPWNHSLADRPEDRAFWKSWHKTGSQPRVQYDYDVLLTGHSFGGATVLSVLSNPPPSLEDREFSAIPVRRAVALDPWLEPLPSPGPAPHSVEVSLKEQQPSAEPPALLVLNSEQFSLWTDHFARLRDVVRAWDRVARERAPETRWCERHAWLVTLVRARHTSFSDFGVIVPFGGYAKDGRRFLDIVCELTEAFLKGDDLEDALDRQSQVEWKVETVQGSKKRGEERRLVGEVGDVVVN</sequence>
<protein>
    <recommendedName>
        <fullName evidence="1">1-alkyl-2-acetylglycerophosphocholine esterase</fullName>
        <ecNumber evidence="1">3.1.1.47</ecNumber>
    </recommendedName>
</protein>
<dbReference type="GeneID" id="18910813"/>
<organism evidence="5 6">
    <name type="scientific">Phanerochaete carnosa (strain HHB-10118-sp)</name>
    <name type="common">White-rot fungus</name>
    <name type="synonym">Peniophora carnosa</name>
    <dbReference type="NCBI Taxonomy" id="650164"/>
    <lineage>
        <taxon>Eukaryota</taxon>
        <taxon>Fungi</taxon>
        <taxon>Dikarya</taxon>
        <taxon>Basidiomycota</taxon>
        <taxon>Agaricomycotina</taxon>
        <taxon>Agaricomycetes</taxon>
        <taxon>Polyporales</taxon>
        <taxon>Phanerochaetaceae</taxon>
        <taxon>Phanerochaete</taxon>
    </lineage>
</organism>
<keyword evidence="3" id="KW-0442">Lipid degradation</keyword>
<dbReference type="Proteomes" id="UP000008370">
    <property type="component" value="Unassembled WGS sequence"/>
</dbReference>
<dbReference type="KEGG" id="pco:PHACADRAFT_192245"/>
<dbReference type="SUPFAM" id="SSF53474">
    <property type="entry name" value="alpha/beta-Hydrolases"/>
    <property type="match status" value="1"/>
</dbReference>
<dbReference type="AlphaFoldDB" id="K5WL28"/>
<dbReference type="InParanoid" id="K5WL28"/>
<name>K5WL28_PHACS</name>
<dbReference type="InterPro" id="IPR029058">
    <property type="entry name" value="AB_hydrolase_fold"/>
</dbReference>
<keyword evidence="6" id="KW-1185">Reference proteome</keyword>
<evidence type="ECO:0000256" key="3">
    <source>
        <dbReference type="ARBA" id="ARBA00022963"/>
    </source>
</evidence>
<dbReference type="Pfam" id="PF03403">
    <property type="entry name" value="PAF-AH_p_II"/>
    <property type="match status" value="2"/>
</dbReference>
<dbReference type="OrthoDB" id="2363873at2759"/>
<dbReference type="PANTHER" id="PTHR10272">
    <property type="entry name" value="PLATELET-ACTIVATING FACTOR ACETYLHYDROLASE"/>
    <property type="match status" value="1"/>
</dbReference>
<evidence type="ECO:0000313" key="6">
    <source>
        <dbReference type="Proteomes" id="UP000008370"/>
    </source>
</evidence>
<dbReference type="GO" id="GO:0003847">
    <property type="term" value="F:1-alkyl-2-acetylglycerophosphocholine esterase activity"/>
    <property type="evidence" value="ECO:0007669"/>
    <property type="project" value="UniProtKB-EC"/>
</dbReference>
<reference evidence="5 6" key="1">
    <citation type="journal article" date="2012" name="BMC Genomics">
        <title>Comparative genomics of the white-rot fungi, Phanerochaete carnosa and P. chrysosporium, to elucidate the genetic basis of the distinct wood types they colonize.</title>
        <authorList>
            <person name="Suzuki H."/>
            <person name="MacDonald J."/>
            <person name="Syed K."/>
            <person name="Salamov A."/>
            <person name="Hori C."/>
            <person name="Aerts A."/>
            <person name="Henrissat B."/>
            <person name="Wiebenga A."/>
            <person name="vanKuyk P.A."/>
            <person name="Barry K."/>
            <person name="Lindquist E."/>
            <person name="LaButti K."/>
            <person name="Lapidus A."/>
            <person name="Lucas S."/>
            <person name="Coutinho P."/>
            <person name="Gong Y."/>
            <person name="Samejima M."/>
            <person name="Mahadevan R."/>
            <person name="Abou-Zaid M."/>
            <person name="de Vries R.P."/>
            <person name="Igarashi K."/>
            <person name="Yadav J.S."/>
            <person name="Grigoriev I.V."/>
            <person name="Master E.R."/>
        </authorList>
    </citation>
    <scope>NUCLEOTIDE SEQUENCE [LARGE SCALE GENOMIC DNA]</scope>
    <source>
        <strain evidence="5 6">HHB-10118-sp</strain>
    </source>
</reference>
<dbReference type="GO" id="GO:0016042">
    <property type="term" value="P:lipid catabolic process"/>
    <property type="evidence" value="ECO:0007669"/>
    <property type="project" value="UniProtKB-KW"/>
</dbReference>
<dbReference type="HOGENOM" id="CLU_022501_4_1_1"/>
<evidence type="ECO:0000256" key="1">
    <source>
        <dbReference type="ARBA" id="ARBA00013201"/>
    </source>
</evidence>
<gene>
    <name evidence="5" type="ORF">PHACADRAFT_192245</name>
</gene>
<accession>K5WL28</accession>
<proteinExistence type="predicted"/>
<dbReference type="PANTHER" id="PTHR10272:SF0">
    <property type="entry name" value="PLATELET-ACTIVATING FACTOR ACETYLHYDROLASE"/>
    <property type="match status" value="1"/>
</dbReference>
<evidence type="ECO:0000313" key="5">
    <source>
        <dbReference type="EMBL" id="EKM59854.1"/>
    </source>
</evidence>
<dbReference type="EC" id="3.1.1.47" evidence="1"/>
<keyword evidence="4" id="KW-0443">Lipid metabolism</keyword>
<keyword evidence="2" id="KW-0378">Hydrolase</keyword>
<dbReference type="Gene3D" id="3.40.50.1820">
    <property type="entry name" value="alpha/beta hydrolase"/>
    <property type="match status" value="1"/>
</dbReference>
<dbReference type="RefSeq" id="XP_007392406.1">
    <property type="nucleotide sequence ID" value="XM_007392344.1"/>
</dbReference>
<dbReference type="STRING" id="650164.K5WL28"/>
<evidence type="ECO:0000256" key="2">
    <source>
        <dbReference type="ARBA" id="ARBA00022801"/>
    </source>
</evidence>
<dbReference type="EMBL" id="JH930469">
    <property type="protein sequence ID" value="EKM59854.1"/>
    <property type="molecule type" value="Genomic_DNA"/>
</dbReference>